<feature type="compositionally biased region" description="Low complexity" evidence="13">
    <location>
        <begin position="126"/>
        <end position="145"/>
    </location>
</feature>
<dbReference type="InterPro" id="IPR000595">
    <property type="entry name" value="cNMP-bd_dom"/>
</dbReference>
<dbReference type="SUPFAM" id="SSF56112">
    <property type="entry name" value="Protein kinase-like (PK-like)"/>
    <property type="match status" value="1"/>
</dbReference>
<feature type="compositionally biased region" description="Basic residues" evidence="13">
    <location>
        <begin position="147"/>
        <end position="156"/>
    </location>
</feature>
<evidence type="ECO:0000259" key="16">
    <source>
        <dbReference type="PROSITE" id="PS51285"/>
    </source>
</evidence>
<feature type="domain" description="Cyclic nucleotide-binding" evidence="15">
    <location>
        <begin position="408"/>
        <end position="520"/>
    </location>
</feature>
<keyword evidence="12" id="KW-0175">Coiled coil</keyword>
<keyword evidence="4" id="KW-0140">cGMP</keyword>
<dbReference type="GO" id="GO:0030553">
    <property type="term" value="F:cGMP binding"/>
    <property type="evidence" value="ECO:0007669"/>
    <property type="project" value="UniProtKB-KW"/>
</dbReference>
<dbReference type="SUPFAM" id="SSF51206">
    <property type="entry name" value="cAMP-binding domain-like"/>
    <property type="match status" value="2"/>
</dbReference>
<dbReference type="SMART" id="SM00133">
    <property type="entry name" value="S_TK_X"/>
    <property type="match status" value="1"/>
</dbReference>
<evidence type="ECO:0000259" key="14">
    <source>
        <dbReference type="PROSITE" id="PS50011"/>
    </source>
</evidence>
<protein>
    <recommendedName>
        <fullName evidence="2">cGMP-dependent protein kinase</fullName>
        <ecNumber evidence="2">2.7.11.12</ecNumber>
    </recommendedName>
</protein>
<dbReference type="PANTHER" id="PTHR24353">
    <property type="entry name" value="CYCLIC NUCLEOTIDE-DEPENDENT PROTEIN KINASE"/>
    <property type="match status" value="1"/>
</dbReference>
<dbReference type="InterPro" id="IPR035014">
    <property type="entry name" value="STKc_cGK"/>
</dbReference>
<dbReference type="PROSITE" id="PS51285">
    <property type="entry name" value="AGC_KINASE_CTER"/>
    <property type="match status" value="1"/>
</dbReference>
<dbReference type="Gene3D" id="3.30.200.20">
    <property type="entry name" value="Phosphorylase Kinase, domain 1"/>
    <property type="match status" value="1"/>
</dbReference>
<comment type="similarity">
    <text evidence="1">Belongs to the protein kinase superfamily. AGC Ser/Thr protein kinase family. cGMP subfamily.</text>
</comment>
<dbReference type="GO" id="GO:0004692">
    <property type="term" value="F:cGMP-dependent protein kinase activity"/>
    <property type="evidence" value="ECO:0007669"/>
    <property type="project" value="UniProtKB-EC"/>
</dbReference>
<evidence type="ECO:0000256" key="6">
    <source>
        <dbReference type="ARBA" id="ARBA00022741"/>
    </source>
</evidence>
<accession>A0A0V1JF57</accession>
<evidence type="ECO:0000256" key="12">
    <source>
        <dbReference type="SAM" id="Coils"/>
    </source>
</evidence>
<keyword evidence="8" id="KW-0067">ATP-binding</keyword>
<dbReference type="InterPro" id="IPR000719">
    <property type="entry name" value="Prot_kinase_dom"/>
</dbReference>
<evidence type="ECO:0000256" key="4">
    <source>
        <dbReference type="ARBA" id="ARBA00022535"/>
    </source>
</evidence>
<dbReference type="PROSITE" id="PS00108">
    <property type="entry name" value="PROTEIN_KINASE_ST"/>
    <property type="match status" value="1"/>
</dbReference>
<dbReference type="Pfam" id="PF00069">
    <property type="entry name" value="Pkinase"/>
    <property type="match status" value="1"/>
</dbReference>
<keyword evidence="3" id="KW-0723">Serine/threonine-protein kinase</keyword>
<keyword evidence="6" id="KW-0547">Nucleotide-binding</keyword>
<dbReference type="Pfam" id="PF00027">
    <property type="entry name" value="cNMP_binding"/>
    <property type="match status" value="2"/>
</dbReference>
<dbReference type="EMBL" id="JYDS01000008">
    <property type="protein sequence ID" value="KRZ33578.1"/>
    <property type="molecule type" value="Genomic_DNA"/>
</dbReference>
<name>A0A0V1JF57_TRIPS</name>
<comment type="caution">
    <text evidence="17">The sequence shown here is derived from an EMBL/GenBank/DDBJ whole genome shotgun (WGS) entry which is preliminary data.</text>
</comment>
<dbReference type="SMART" id="SM00100">
    <property type="entry name" value="cNMP"/>
    <property type="match status" value="2"/>
</dbReference>
<dbReference type="InterPro" id="IPR008271">
    <property type="entry name" value="Ser/Thr_kinase_AS"/>
</dbReference>
<comment type="catalytic activity">
    <reaction evidence="11">
        <text>L-seryl-[protein] + ATP = O-phospho-L-seryl-[protein] + ADP + H(+)</text>
        <dbReference type="Rhea" id="RHEA:17989"/>
        <dbReference type="Rhea" id="RHEA-COMP:9863"/>
        <dbReference type="Rhea" id="RHEA-COMP:11604"/>
        <dbReference type="ChEBI" id="CHEBI:15378"/>
        <dbReference type="ChEBI" id="CHEBI:29999"/>
        <dbReference type="ChEBI" id="CHEBI:30616"/>
        <dbReference type="ChEBI" id="CHEBI:83421"/>
        <dbReference type="ChEBI" id="CHEBI:456216"/>
        <dbReference type="EC" id="2.7.11.12"/>
    </reaction>
</comment>
<evidence type="ECO:0000256" key="1">
    <source>
        <dbReference type="ARBA" id="ARBA00006352"/>
    </source>
</evidence>
<evidence type="ECO:0000256" key="3">
    <source>
        <dbReference type="ARBA" id="ARBA00022527"/>
    </source>
</evidence>
<dbReference type="InterPro" id="IPR014710">
    <property type="entry name" value="RmlC-like_jellyroll"/>
</dbReference>
<feature type="region of interest" description="Disordered" evidence="13">
    <location>
        <begin position="89"/>
        <end position="156"/>
    </location>
</feature>
<evidence type="ECO:0000256" key="10">
    <source>
        <dbReference type="ARBA" id="ARBA00047298"/>
    </source>
</evidence>
<dbReference type="InterPro" id="IPR018488">
    <property type="entry name" value="cNMP-bd_CS"/>
</dbReference>
<evidence type="ECO:0000313" key="18">
    <source>
        <dbReference type="Proteomes" id="UP000054805"/>
    </source>
</evidence>
<keyword evidence="7 17" id="KW-0418">Kinase</keyword>
<feature type="domain" description="Protein kinase" evidence="14">
    <location>
        <begin position="568"/>
        <end position="836"/>
    </location>
</feature>
<dbReference type="PRINTS" id="PR00104">
    <property type="entry name" value="CGMPKINASE"/>
</dbReference>
<dbReference type="Proteomes" id="UP000054805">
    <property type="component" value="Unassembled WGS sequence"/>
</dbReference>
<evidence type="ECO:0000256" key="2">
    <source>
        <dbReference type="ARBA" id="ARBA00012428"/>
    </source>
</evidence>
<evidence type="ECO:0000313" key="17">
    <source>
        <dbReference type="EMBL" id="KRZ33578.1"/>
    </source>
</evidence>
<evidence type="ECO:0000256" key="13">
    <source>
        <dbReference type="SAM" id="MobiDB-lite"/>
    </source>
</evidence>
<dbReference type="FunFam" id="2.60.120.10:FF:000064">
    <property type="entry name" value="cGMP-dependent protein kinase, isozyme"/>
    <property type="match status" value="1"/>
</dbReference>
<dbReference type="PANTHER" id="PTHR24353:SF111">
    <property type="match status" value="1"/>
</dbReference>
<evidence type="ECO:0000256" key="9">
    <source>
        <dbReference type="ARBA" id="ARBA00022992"/>
    </source>
</evidence>
<dbReference type="PROSITE" id="PS00889">
    <property type="entry name" value="CNMP_BINDING_2"/>
    <property type="match status" value="2"/>
</dbReference>
<dbReference type="FunFam" id="1.10.510.10:FF:000210">
    <property type="entry name" value="Non-specific serine/threonine protein kinase"/>
    <property type="match status" value="1"/>
</dbReference>
<keyword evidence="9" id="KW-0142">cGMP-binding</keyword>
<dbReference type="CDD" id="cd05572">
    <property type="entry name" value="STKc_cGK"/>
    <property type="match status" value="1"/>
</dbReference>
<dbReference type="InterPro" id="IPR000961">
    <property type="entry name" value="AGC-kinase_C"/>
</dbReference>
<feature type="domain" description="Cyclic nucleotide-binding" evidence="15">
    <location>
        <begin position="290"/>
        <end position="405"/>
    </location>
</feature>
<dbReference type="GO" id="GO:0005524">
    <property type="term" value="F:ATP binding"/>
    <property type="evidence" value="ECO:0007669"/>
    <property type="project" value="UniProtKB-KW"/>
</dbReference>
<dbReference type="Gene3D" id="1.10.510.10">
    <property type="entry name" value="Transferase(Phosphotransferase) domain 1"/>
    <property type="match status" value="1"/>
</dbReference>
<keyword evidence="18" id="KW-1185">Reference proteome</keyword>
<dbReference type="EC" id="2.7.11.12" evidence="2"/>
<keyword evidence="5" id="KW-0808">Transferase</keyword>
<sequence length="887" mass="99688">MKSDHLRCTSEHEKILIKKNQVNKKMKKYLQSLLAHRVKRGSSGGGAFAGNGGGMGDRINGDGTCKTGGKTARNRFLTNDVKAATSTLNSCSAPTAYGGKTPASDSDTLPAASCKHNDNNSNAGLPTKSGPTTPSSSSSYSSSSPAKHNHPAKSMKIKIGGRMTDIAELERLLEEKDKLIIQQDKDIKIHLAKIRQHEEQIKSLKSECDKLRSVLDLKVGESPTSRSKSSDELRAQLQMQASMVGQAANVKKQGVSAEPNTYKDKVSLVHYKKSGQSKQLIRNAILQNDFLRHLDREQVSEMVECMYERDVPEDEFVIREGAAGAHLYVAAQGELQVFKNEKMLGKMGPGKVFGELALLYNCTRTASVKAMGPVKLWVLDRAVFQMITMRLGLQRHETLMNFLRDVPLFKNLSEDRISKLADSMDLDYFTEGTYIIREGEKGDLFFIITSGTVRVTQLIDGKDEPQEIRKLQKGDFFGEKALLGDEVRTASIIAIDSVEVLTLDRESFQKLIGDLEELKRDYGDEQRGAKRLVDKRISSSDGTIDRFPSTPTKVEYDKEIAALELTHMQPIATLGVGGFGRVDLVFLIQNPTRTFALKTMKKKHIVDTRQQEHIFNERNLMFEFRSPYILNINNQWCNRLHKTFRDKKYVYMLLEACLGGEVWTILRDRGHFDDLTARFYVACVIEGLEYLHRKMVIYRDLKPENCLLDATGHLKIVDFGFAKRLPSGRKTWTFCGTPEYVAPEIILNKGHDHSADFWALGIFICELLMGRPPFQASDPMKTYTLILKGVDALDIPNRRIGKTATSLVKKLCRDNPAERLGCQSGGYDDLRKHRWFAGFDWEGLRSRSLPPPIIPKINGPTDISNFDHYPADYDVPPDELSGWDEGF</sequence>
<dbReference type="FunFam" id="2.60.120.10:FF:000072">
    <property type="entry name" value="cGMP-dependent protein kinase"/>
    <property type="match status" value="1"/>
</dbReference>
<dbReference type="GO" id="GO:0005737">
    <property type="term" value="C:cytoplasm"/>
    <property type="evidence" value="ECO:0007669"/>
    <property type="project" value="UniProtKB-ARBA"/>
</dbReference>
<dbReference type="InterPro" id="IPR011009">
    <property type="entry name" value="Kinase-like_dom_sf"/>
</dbReference>
<evidence type="ECO:0000256" key="8">
    <source>
        <dbReference type="ARBA" id="ARBA00022840"/>
    </source>
</evidence>
<dbReference type="PROSITE" id="PS50042">
    <property type="entry name" value="CNMP_BINDING_3"/>
    <property type="match status" value="2"/>
</dbReference>
<dbReference type="InterPro" id="IPR002374">
    <property type="entry name" value="cGMP_dep_kinase"/>
</dbReference>
<comment type="catalytic activity">
    <reaction evidence="10">
        <text>L-threonyl-[protein] + ATP = O-phospho-L-threonyl-[protein] + ADP + H(+)</text>
        <dbReference type="Rhea" id="RHEA:46608"/>
        <dbReference type="Rhea" id="RHEA-COMP:11060"/>
        <dbReference type="Rhea" id="RHEA-COMP:11605"/>
        <dbReference type="ChEBI" id="CHEBI:15378"/>
        <dbReference type="ChEBI" id="CHEBI:30013"/>
        <dbReference type="ChEBI" id="CHEBI:30616"/>
        <dbReference type="ChEBI" id="CHEBI:61977"/>
        <dbReference type="ChEBI" id="CHEBI:456216"/>
        <dbReference type="EC" id="2.7.11.12"/>
    </reaction>
</comment>
<evidence type="ECO:0000256" key="7">
    <source>
        <dbReference type="ARBA" id="ARBA00022777"/>
    </source>
</evidence>
<feature type="coiled-coil region" evidence="12">
    <location>
        <begin position="166"/>
        <end position="214"/>
    </location>
</feature>
<evidence type="ECO:0000256" key="5">
    <source>
        <dbReference type="ARBA" id="ARBA00022679"/>
    </source>
</evidence>
<feature type="domain" description="AGC-kinase C-terminal" evidence="16">
    <location>
        <begin position="837"/>
        <end position="887"/>
    </location>
</feature>
<dbReference type="PROSITE" id="PS50011">
    <property type="entry name" value="PROTEIN_KINASE_DOM"/>
    <property type="match status" value="1"/>
</dbReference>
<proteinExistence type="inferred from homology"/>
<gene>
    <name evidence="17" type="primary">egl-4</name>
    <name evidence="17" type="ORF">T4B_15582</name>
</gene>
<evidence type="ECO:0000256" key="11">
    <source>
        <dbReference type="ARBA" id="ARBA00047462"/>
    </source>
</evidence>
<reference evidence="17 18" key="1">
    <citation type="submission" date="2015-01" db="EMBL/GenBank/DDBJ databases">
        <title>Evolution of Trichinella species and genotypes.</title>
        <authorList>
            <person name="Korhonen P.K."/>
            <person name="Edoardo P."/>
            <person name="Giuseppe L.R."/>
            <person name="Gasser R.B."/>
        </authorList>
    </citation>
    <scope>NUCLEOTIDE SEQUENCE [LARGE SCALE GENOMIC DNA]</scope>
    <source>
        <strain evidence="17">ISS588</strain>
    </source>
</reference>
<dbReference type="SMART" id="SM00220">
    <property type="entry name" value="S_TKc"/>
    <property type="match status" value="1"/>
</dbReference>
<dbReference type="InterPro" id="IPR018490">
    <property type="entry name" value="cNMP-bd_dom_sf"/>
</dbReference>
<organism evidence="17 18">
    <name type="scientific">Trichinella pseudospiralis</name>
    <name type="common">Parasitic roundworm</name>
    <dbReference type="NCBI Taxonomy" id="6337"/>
    <lineage>
        <taxon>Eukaryota</taxon>
        <taxon>Metazoa</taxon>
        <taxon>Ecdysozoa</taxon>
        <taxon>Nematoda</taxon>
        <taxon>Enoplea</taxon>
        <taxon>Dorylaimia</taxon>
        <taxon>Trichinellida</taxon>
        <taxon>Trichinellidae</taxon>
        <taxon>Trichinella</taxon>
    </lineage>
</organism>
<dbReference type="AlphaFoldDB" id="A0A0V1JF57"/>
<dbReference type="PROSITE" id="PS00888">
    <property type="entry name" value="CNMP_BINDING_1"/>
    <property type="match status" value="1"/>
</dbReference>
<dbReference type="Gene3D" id="2.60.120.10">
    <property type="entry name" value="Jelly Rolls"/>
    <property type="match status" value="2"/>
</dbReference>
<dbReference type="CDD" id="cd00038">
    <property type="entry name" value="CAP_ED"/>
    <property type="match status" value="2"/>
</dbReference>
<evidence type="ECO:0000259" key="15">
    <source>
        <dbReference type="PROSITE" id="PS50042"/>
    </source>
</evidence>